<gene>
    <name evidence="1" type="ORF">KHA99_26280</name>
</gene>
<reference evidence="1" key="1">
    <citation type="submission" date="2021-05" db="EMBL/GenBank/DDBJ databases">
        <title>Novel Bacillus species.</title>
        <authorList>
            <person name="Liu G."/>
        </authorList>
    </citation>
    <scope>NUCLEOTIDE SEQUENCE</scope>
    <source>
        <strain evidence="1">FJAT-49825</strain>
    </source>
</reference>
<dbReference type="SUPFAM" id="SSF56784">
    <property type="entry name" value="HAD-like"/>
    <property type="match status" value="1"/>
</dbReference>
<protein>
    <submittedName>
        <fullName evidence="1">HAD-IA family hydrolase</fullName>
    </submittedName>
</protein>
<dbReference type="InterPro" id="IPR023214">
    <property type="entry name" value="HAD_sf"/>
</dbReference>
<sequence length="632" mass="73468">MVDSLNSTGSVKLPYLDGSESTILNRPSALDFARDLLDYDVISFDVFDTLLLRPFAEPHYLFMVVGDKLNSVNFMSIRMKAEKEARDRAEVKKGNREVSIYDIYEFIEQKTGIERQYGVQAEWQTELEFCIANPYMKDVYEILKSQNKKIIAISDSYLTKAMIVQILEKAGFSGFFDVFVSCENNGSKQDHQLFNIALQKLGKDIRMVHVGENIESDIKSAQELGLAARYYHNVHETGNQYRADGMSELIGSTYGGIVNMHLHNGSKQYTPYYEYGFIYGGLYILGYCKWIRDYAKQNNIDKILFLSRDGDIYHKVFNFLNSNIDNEYVYWSRIANMKYTIEKNRYDFLNRMVKHKASGILKITIKCLLESLDLGEMAGLLSYYQLKEDDLIHKDNVKIIQSFFVENWQFVVKKLSEDDEIVKEYFQNLIQGCKKVAVVDVGWIGSGGAGIKYLIEDKWKLNCEVHSLVAGCRHSNYTGNLSQIMKKEIEVYIFSRMYNRNLYDIHSSTKHLNIYFELFTQACYPSFSGFKKTEDGYKLTFDVPEVENYKIIKQIHNGIFDFVKLYIKTFANYEYLFNISGYDAYMPFRMIIKDLRFIRKYFGELSFSRGVIADTENQTFETLTELMDQAGQ</sequence>
<evidence type="ECO:0000313" key="1">
    <source>
        <dbReference type="EMBL" id="MBS4215935.1"/>
    </source>
</evidence>
<accession>A0A942U723</accession>
<dbReference type="NCBIfam" id="TIGR01549">
    <property type="entry name" value="HAD-SF-IA-v1"/>
    <property type="match status" value="1"/>
</dbReference>
<comment type="caution">
    <text evidence="1">The sequence shown here is derived from an EMBL/GenBank/DDBJ whole genome shotgun (WGS) entry which is preliminary data.</text>
</comment>
<dbReference type="InterPro" id="IPR006439">
    <property type="entry name" value="HAD-SF_hydro_IA"/>
</dbReference>
<evidence type="ECO:0000313" key="2">
    <source>
        <dbReference type="Proteomes" id="UP000679749"/>
    </source>
</evidence>
<name>A0A942U723_9BACI</name>
<dbReference type="Proteomes" id="UP000679749">
    <property type="component" value="Unassembled WGS sequence"/>
</dbReference>
<proteinExistence type="predicted"/>
<keyword evidence="2" id="KW-1185">Reference proteome</keyword>
<dbReference type="AlphaFoldDB" id="A0A942U723"/>
<dbReference type="RefSeq" id="WP_213120433.1">
    <property type="nucleotide sequence ID" value="NZ_JAGYPF010000005.1"/>
</dbReference>
<organism evidence="1 2">
    <name type="scientific">Neobacillus rhizophilus</name>
    <dbReference type="NCBI Taxonomy" id="2833579"/>
    <lineage>
        <taxon>Bacteria</taxon>
        <taxon>Bacillati</taxon>
        <taxon>Bacillota</taxon>
        <taxon>Bacilli</taxon>
        <taxon>Bacillales</taxon>
        <taxon>Bacillaceae</taxon>
        <taxon>Neobacillus</taxon>
    </lineage>
</organism>
<dbReference type="InterPro" id="IPR036412">
    <property type="entry name" value="HAD-like_sf"/>
</dbReference>
<dbReference type="Gene3D" id="1.10.150.400">
    <property type="match status" value="1"/>
</dbReference>
<dbReference type="Gene3D" id="3.40.50.1000">
    <property type="entry name" value="HAD superfamily/HAD-like"/>
    <property type="match status" value="1"/>
</dbReference>
<dbReference type="Pfam" id="PF00702">
    <property type="entry name" value="Hydrolase"/>
    <property type="match status" value="1"/>
</dbReference>
<dbReference type="EMBL" id="JAGYPF010000005">
    <property type="protein sequence ID" value="MBS4215935.1"/>
    <property type="molecule type" value="Genomic_DNA"/>
</dbReference>
<keyword evidence="1" id="KW-0378">Hydrolase</keyword>
<dbReference type="GO" id="GO:0016787">
    <property type="term" value="F:hydrolase activity"/>
    <property type="evidence" value="ECO:0007669"/>
    <property type="project" value="UniProtKB-KW"/>
</dbReference>